<name>D5BTK7_PUNMI</name>
<keyword evidence="3" id="KW-0489">Methyltransferase</keyword>
<dbReference type="GO" id="GO:0032259">
    <property type="term" value="P:methylation"/>
    <property type="evidence" value="ECO:0007669"/>
    <property type="project" value="UniProtKB-KW"/>
</dbReference>
<reference evidence="3 4" key="1">
    <citation type="journal article" date="2010" name="J. Bacteriol.">
        <title>Complete genome sequence of "Candidatus Puniceispirillum marinum" IMCC1322, a representative of the SAR116 clade in the Alphaproteobacteria.</title>
        <authorList>
            <person name="Oh H.M."/>
            <person name="Kwon K.K."/>
            <person name="Kang I."/>
            <person name="Kang S.G."/>
            <person name="Lee J.H."/>
            <person name="Kim S.J."/>
            <person name="Cho J.C."/>
        </authorList>
    </citation>
    <scope>NUCLEOTIDE SEQUENCE [LARGE SCALE GENOMIC DNA]</scope>
    <source>
        <strain evidence="3 4">IMCC1322</strain>
    </source>
</reference>
<feature type="domain" description="Methyltransferase" evidence="2">
    <location>
        <begin position="49"/>
        <end position="142"/>
    </location>
</feature>
<dbReference type="EC" id="2.1.1.-" evidence="3"/>
<proteinExistence type="predicted"/>
<dbReference type="Pfam" id="PF13649">
    <property type="entry name" value="Methyltransf_25"/>
    <property type="match status" value="1"/>
</dbReference>
<dbReference type="KEGG" id="apb:SAR116_1361"/>
<dbReference type="PANTHER" id="PTHR43861">
    <property type="entry name" value="TRANS-ACONITATE 2-METHYLTRANSFERASE-RELATED"/>
    <property type="match status" value="1"/>
</dbReference>
<dbReference type="RefSeq" id="WP_013046231.1">
    <property type="nucleotide sequence ID" value="NC_014010.1"/>
</dbReference>
<dbReference type="InterPro" id="IPR029063">
    <property type="entry name" value="SAM-dependent_MTases_sf"/>
</dbReference>
<keyword evidence="4" id="KW-1185">Reference proteome</keyword>
<dbReference type="eggNOG" id="COG0500">
    <property type="taxonomic scope" value="Bacteria"/>
</dbReference>
<dbReference type="CDD" id="cd02440">
    <property type="entry name" value="AdoMet_MTases"/>
    <property type="match status" value="1"/>
</dbReference>
<dbReference type="PANTHER" id="PTHR43861:SF2">
    <property type="entry name" value="CARBOXY-S-ADENOSYL-L-METHIONINE SYNTHASE"/>
    <property type="match status" value="1"/>
</dbReference>
<dbReference type="STRING" id="488538.SAR116_1361"/>
<dbReference type="Gene3D" id="3.40.50.150">
    <property type="entry name" value="Vaccinia Virus protein VP39"/>
    <property type="match status" value="1"/>
</dbReference>
<evidence type="ECO:0000256" key="1">
    <source>
        <dbReference type="ARBA" id="ARBA00022679"/>
    </source>
</evidence>
<accession>D5BTK7</accession>
<dbReference type="OrthoDB" id="213472at2"/>
<organism evidence="3 4">
    <name type="scientific">Puniceispirillum marinum (strain IMCC1322)</name>
    <dbReference type="NCBI Taxonomy" id="488538"/>
    <lineage>
        <taxon>Bacteria</taxon>
        <taxon>Pseudomonadati</taxon>
        <taxon>Pseudomonadota</taxon>
        <taxon>Alphaproteobacteria</taxon>
        <taxon>Candidatus Puniceispirillales</taxon>
        <taxon>Candidatus Puniceispirillaceae</taxon>
        <taxon>Candidatus Puniceispirillum</taxon>
    </lineage>
</organism>
<dbReference type="SUPFAM" id="SSF53335">
    <property type="entry name" value="S-adenosyl-L-methionine-dependent methyltransferases"/>
    <property type="match status" value="1"/>
</dbReference>
<dbReference type="Proteomes" id="UP000007460">
    <property type="component" value="Chromosome"/>
</dbReference>
<gene>
    <name evidence="3" type="ordered locus">SAR116_1361</name>
</gene>
<evidence type="ECO:0000313" key="4">
    <source>
        <dbReference type="Proteomes" id="UP000007460"/>
    </source>
</evidence>
<sequence>MMSEEQRFSFSSVASGFDEHITKSIRGYTDLRDDVVGISRYFVLDETNVLDIGCSQGTMLKRIKDENTQAPNANYTGIEINKDFKQHWKQETNLKYKVEDVRESDALSNMSFAISLFTFQFLAEKDRLSLLQKIYDNLVDGGAFVTAEKIYSMNAKVQDMVDSLYYDFKRQSFTEKEILDKEQELRHLAKLTTENLLISQLRSVGFRGIQIFWRNFNFIGVLAMKRPPEDVGDE</sequence>
<evidence type="ECO:0000313" key="3">
    <source>
        <dbReference type="EMBL" id="ADE39604.1"/>
    </source>
</evidence>
<dbReference type="GO" id="GO:0008168">
    <property type="term" value="F:methyltransferase activity"/>
    <property type="evidence" value="ECO:0007669"/>
    <property type="project" value="UniProtKB-KW"/>
</dbReference>
<dbReference type="InterPro" id="IPR041698">
    <property type="entry name" value="Methyltransf_25"/>
</dbReference>
<dbReference type="AlphaFoldDB" id="D5BTK7"/>
<dbReference type="HOGENOM" id="CLU_078475_1_1_5"/>
<evidence type="ECO:0000259" key="2">
    <source>
        <dbReference type="Pfam" id="PF13649"/>
    </source>
</evidence>
<dbReference type="EMBL" id="CP001751">
    <property type="protein sequence ID" value="ADE39604.1"/>
    <property type="molecule type" value="Genomic_DNA"/>
</dbReference>
<keyword evidence="1 3" id="KW-0808">Transferase</keyword>
<protein>
    <submittedName>
        <fullName evidence="3">Methyltransferase domain protein</fullName>
        <ecNumber evidence="3">2.1.1.-</ecNumber>
    </submittedName>
</protein>